<organism evidence="2 3">
    <name type="scientific">Bradyrhizobium betae</name>
    <dbReference type="NCBI Taxonomy" id="244734"/>
    <lineage>
        <taxon>Bacteria</taxon>
        <taxon>Pseudomonadati</taxon>
        <taxon>Pseudomonadota</taxon>
        <taxon>Alphaproteobacteria</taxon>
        <taxon>Hyphomicrobiales</taxon>
        <taxon>Nitrobacteraceae</taxon>
        <taxon>Bradyrhizobium</taxon>
    </lineage>
</organism>
<protein>
    <submittedName>
        <fullName evidence="2">Uncharacterized protein</fullName>
    </submittedName>
</protein>
<evidence type="ECO:0000313" key="2">
    <source>
        <dbReference type="EMBL" id="UUO68704.1"/>
    </source>
</evidence>
<evidence type="ECO:0000256" key="1">
    <source>
        <dbReference type="SAM" id="MobiDB-lite"/>
    </source>
</evidence>
<feature type="region of interest" description="Disordered" evidence="1">
    <location>
        <begin position="57"/>
        <end position="96"/>
    </location>
</feature>
<gene>
    <name evidence="2" type="ORF">DCM83_28125</name>
</gene>
<proteinExistence type="predicted"/>
<name>A0AAE9NF65_9BRAD</name>
<sequence>MKGALEGNATAFRIFLKLMHQAGLFRKETSKHPHIIYYDDHTPSEFPESYEAWKRKNAAEKATQAGTSEAVHEPAREPGSCSPEPEIRNSASTPRRKISVAEDENMIARFKRLVTERKTINQDGRSRIVTLAELIILKNCNAALQNDTAAFSNIFRLAEQGGEFLDRDDPAKVGKPLLMPRNRFETTDELLAFYGASIVEMPKKPAS</sequence>
<accession>A0AAE9NF65</accession>
<dbReference type="AlphaFoldDB" id="A0AAE9NF65"/>
<dbReference type="EMBL" id="CP028989">
    <property type="protein sequence ID" value="UUO68704.1"/>
    <property type="molecule type" value="Genomic_DNA"/>
</dbReference>
<reference evidence="2" key="1">
    <citation type="submission" date="2018-04" db="EMBL/GenBank/DDBJ databases">
        <title>Genomes of Endosymbiotic and Endophytic Bradyrhizobium Publication status.</title>
        <authorList>
            <person name="Guha S."/>
            <person name="Jorrin B."/>
            <person name="Sarkar M."/>
            <person name="Poole P.S."/>
            <person name="DasGupta M."/>
        </authorList>
    </citation>
    <scope>NUCLEOTIDE SEQUENCE</scope>
    <source>
        <strain evidence="2">WBOS16</strain>
    </source>
</reference>
<dbReference type="Proteomes" id="UP001058872">
    <property type="component" value="Chromosome"/>
</dbReference>
<evidence type="ECO:0000313" key="3">
    <source>
        <dbReference type="Proteomes" id="UP001058872"/>
    </source>
</evidence>